<feature type="domain" description="NodB homology" evidence="2">
    <location>
        <begin position="83"/>
        <end position="326"/>
    </location>
</feature>
<dbReference type="PANTHER" id="PTHR34216:SF7">
    <property type="entry name" value="POLY-BETA-1,6-N-ACETYL-D-GLUCOSAMINE N-DEACETYLASE"/>
    <property type="match status" value="1"/>
</dbReference>
<dbReference type="PANTHER" id="PTHR34216">
    <property type="match status" value="1"/>
</dbReference>
<dbReference type="Gene3D" id="3.20.20.370">
    <property type="entry name" value="Glycoside hydrolase/deacetylase"/>
    <property type="match status" value="1"/>
</dbReference>
<keyword evidence="4" id="KW-1185">Reference proteome</keyword>
<evidence type="ECO:0000259" key="2">
    <source>
        <dbReference type="PROSITE" id="PS51677"/>
    </source>
</evidence>
<dbReference type="RefSeq" id="WP_028858555.1">
    <property type="nucleotide sequence ID" value="NZ_CAJHAQ010000001.1"/>
</dbReference>
<dbReference type="InterPro" id="IPR011330">
    <property type="entry name" value="Glyco_hydro/deAcase_b/a-brl"/>
</dbReference>
<dbReference type="Proteomes" id="UP000254123">
    <property type="component" value="Unassembled WGS sequence"/>
</dbReference>
<evidence type="ECO:0000313" key="3">
    <source>
        <dbReference type="EMBL" id="SUD91026.1"/>
    </source>
</evidence>
<organism evidence="3 4">
    <name type="scientific">Psychrobacter phenylpyruvicus</name>
    <dbReference type="NCBI Taxonomy" id="29432"/>
    <lineage>
        <taxon>Bacteria</taxon>
        <taxon>Pseudomonadati</taxon>
        <taxon>Pseudomonadota</taxon>
        <taxon>Gammaproteobacteria</taxon>
        <taxon>Moraxellales</taxon>
        <taxon>Moraxellaceae</taxon>
        <taxon>Psychrobacter</taxon>
    </lineage>
</organism>
<reference evidence="3 4" key="1">
    <citation type="submission" date="2018-06" db="EMBL/GenBank/DDBJ databases">
        <authorList>
            <consortium name="Pathogen Informatics"/>
            <person name="Doyle S."/>
        </authorList>
    </citation>
    <scope>NUCLEOTIDE SEQUENCE [LARGE SCALE GENOMIC DNA]</scope>
    <source>
        <strain evidence="3 4">NCTC10526</strain>
    </source>
</reference>
<sequence length="326" mass="38018">MPLNSLFSAINHIPSLKQRYSGIATIFALHRVAEYEADSVNNSLNVSPEFLDNFIISLKAKGYSFISINDLYEILVNKQDASDKIVFTLDDGYLDNYTTAYPIFKKHNVPFTVYITTSFPDKSAILWWYIIERLVNTHTEIRLNNHELIYCRSKSERKEAFSNIREKILNLDQNNLEEGLNNMFQYYEIDWYEDVNNLAMSWDDIINMNKDPLTTIGGHTMHHPVTSKLSNEKLYEEITLAHKIIEEHLGAPVEHFAYPYGRKKHASIREFELIKSLNLKTAVTTRKGNIFPEHSEYLSCLPRRMLSENYPYYKMIKPSKVRIATD</sequence>
<keyword evidence="1" id="KW-0732">Signal</keyword>
<dbReference type="PROSITE" id="PS51677">
    <property type="entry name" value="NODB"/>
    <property type="match status" value="1"/>
</dbReference>
<protein>
    <submittedName>
        <fullName evidence="3">Outer membrane N-deacetylase</fullName>
    </submittedName>
</protein>
<dbReference type="InterPro" id="IPR051398">
    <property type="entry name" value="Polysacch_Deacetylase"/>
</dbReference>
<gene>
    <name evidence="3" type="ORF">NCTC10526_01373</name>
</gene>
<dbReference type="EMBL" id="UGVC01000001">
    <property type="protein sequence ID" value="SUD91026.1"/>
    <property type="molecule type" value="Genomic_DNA"/>
</dbReference>
<dbReference type="AlphaFoldDB" id="A0A379LKA6"/>
<proteinExistence type="predicted"/>
<accession>A0A379LKA6</accession>
<dbReference type="SUPFAM" id="SSF88713">
    <property type="entry name" value="Glycoside hydrolase/deacetylase"/>
    <property type="match status" value="1"/>
</dbReference>
<name>A0A379LKA6_9GAMM</name>
<dbReference type="GO" id="GO:0005975">
    <property type="term" value="P:carbohydrate metabolic process"/>
    <property type="evidence" value="ECO:0007669"/>
    <property type="project" value="InterPro"/>
</dbReference>
<evidence type="ECO:0000313" key="4">
    <source>
        <dbReference type="Proteomes" id="UP000254123"/>
    </source>
</evidence>
<dbReference type="Pfam" id="PF01522">
    <property type="entry name" value="Polysacc_deac_1"/>
    <property type="match status" value="2"/>
</dbReference>
<dbReference type="GO" id="GO:0016810">
    <property type="term" value="F:hydrolase activity, acting on carbon-nitrogen (but not peptide) bonds"/>
    <property type="evidence" value="ECO:0007669"/>
    <property type="project" value="InterPro"/>
</dbReference>
<dbReference type="STRING" id="1123034.GCA_000685805_00962"/>
<evidence type="ECO:0000256" key="1">
    <source>
        <dbReference type="ARBA" id="ARBA00022729"/>
    </source>
</evidence>
<dbReference type="InterPro" id="IPR002509">
    <property type="entry name" value="NODB_dom"/>
</dbReference>